<accession>A0ABQ9IPR4</accession>
<evidence type="ECO:0000259" key="5">
    <source>
        <dbReference type="PROSITE" id="PS51898"/>
    </source>
</evidence>
<feature type="domain" description="Reverse transcriptase" evidence="4">
    <location>
        <begin position="246"/>
        <end position="432"/>
    </location>
</feature>
<evidence type="ECO:0000256" key="1">
    <source>
        <dbReference type="ARBA" id="ARBA00023125"/>
    </source>
</evidence>
<dbReference type="Gene3D" id="3.30.70.270">
    <property type="match status" value="1"/>
</dbReference>
<keyword evidence="7" id="KW-1185">Reference proteome</keyword>
<dbReference type="Pfam" id="PF00589">
    <property type="entry name" value="Phage_integrase"/>
    <property type="match status" value="1"/>
</dbReference>
<keyword evidence="2" id="KW-0233">DNA recombination</keyword>
<protein>
    <recommendedName>
        <fullName evidence="8">Reverse transcriptase domain-containing protein</fullName>
    </recommendedName>
</protein>
<evidence type="ECO:0000256" key="3">
    <source>
        <dbReference type="SAM" id="MobiDB-lite"/>
    </source>
</evidence>
<keyword evidence="1" id="KW-0238">DNA-binding</keyword>
<name>A0ABQ9IPR4_9CUCU</name>
<dbReference type="InterPro" id="IPR011010">
    <property type="entry name" value="DNA_brk_join_enz"/>
</dbReference>
<dbReference type="SUPFAM" id="SSF47823">
    <property type="entry name" value="lambda integrase-like, N-terminal domain"/>
    <property type="match status" value="1"/>
</dbReference>
<dbReference type="SUPFAM" id="SSF56349">
    <property type="entry name" value="DNA breaking-rejoining enzymes"/>
    <property type="match status" value="1"/>
</dbReference>
<dbReference type="EMBL" id="JAPWTJ010004454">
    <property type="protein sequence ID" value="KAJ8944860.1"/>
    <property type="molecule type" value="Genomic_DNA"/>
</dbReference>
<evidence type="ECO:0000259" key="4">
    <source>
        <dbReference type="PROSITE" id="PS50878"/>
    </source>
</evidence>
<dbReference type="CDD" id="cd03714">
    <property type="entry name" value="RT_DIRS1"/>
    <property type="match status" value="1"/>
</dbReference>
<dbReference type="PANTHER" id="PTHR35617:SF3">
    <property type="entry name" value="CORE-BINDING (CB) DOMAIN-CONTAINING PROTEIN"/>
    <property type="match status" value="1"/>
</dbReference>
<evidence type="ECO:0000313" key="6">
    <source>
        <dbReference type="EMBL" id="KAJ8944860.1"/>
    </source>
</evidence>
<dbReference type="CDD" id="cd00397">
    <property type="entry name" value="DNA_BRE_C"/>
    <property type="match status" value="1"/>
</dbReference>
<dbReference type="InterPro" id="IPR043128">
    <property type="entry name" value="Rev_trsase/Diguanyl_cyclase"/>
</dbReference>
<dbReference type="Gene3D" id="1.10.443.10">
    <property type="entry name" value="Intergrase catalytic core"/>
    <property type="match status" value="1"/>
</dbReference>
<sequence>MPDTIKKQDTFISKLQLQVGSALSALAKPLNDMFTKPTEETNQHLEGLVNTGTLLCDVHHAMSAHRRYVLSPYVNSNIKKVIEETPVDKFLFGEKLPEKIKENKEIKRVAADLKIEQPRAKYSITKQYLNSKRPRFKQKKKEEGEGNMENRPPPYNQGTTLQEGDRHEERQTSLPLEVTNKYAGRLKSFFKEWKKLTSNPLILSWVKGIKIHFTQVPRQKRLPKVKLSKSNMLQFKNSINHLLDIGAIESCVHEKGEFLSSYFLRMKPSGDYRFILNLKKLNKFVNPPHFKLEDYRTVLKLLSKNAFLTSIDLKDAYFLINVSTEFRKYFRFQFNEKMYQFTSLPFGYSLSPYIFTKLMKPVLKAIRAEGIICVAYLDDFLLIAKSEKESIKNTRTTPLLTGWGAFCGDQNCHGFWSPQEAKYHINYLELLAAENALKAFTKNISNCDILLRVDNVTAISHINKMGGVRFKNLNAKARNIWKYCEQKRIRLYASYINSKENVQADLESRNSSIDTEYEISDYYFNIICEKFGLPEIDIFATHLNTKCKNTSPNVEEDYADGRSFIRQSFLKRNFPEDGIHAVIASISNATLKQYESSYKNWWKFCKNEQVSPFTYNLKQFIKFLNMLHIQGKSYSTINTCKSALSLVLSIDNSDEKVIKRFLKGIYNIKPQKPKYDSTWDTNLVLTYLEKLQTRENLSLQNMTLKLVTLLAIISAHRLQTFTKIKLKNIKNLEDRIEIYVPDRIKTSGKGRYQPLIIIPYLNERPDLCLAKLLVTYIERTKQFRTTDNDTLILTYKKPHHPASVQTISRWIKTILYKSGVDTSTYSSYSTRHAATSAAYRGGINIEEIRRRAGWSNKSNTFNIYYNKPVNVDTNTFARAVLLDSR</sequence>
<evidence type="ECO:0000313" key="7">
    <source>
        <dbReference type="Proteomes" id="UP001162164"/>
    </source>
</evidence>
<evidence type="ECO:0008006" key="8">
    <source>
        <dbReference type="Google" id="ProtNLM"/>
    </source>
</evidence>
<reference evidence="6" key="1">
    <citation type="journal article" date="2023" name="Insect Mol. Biol.">
        <title>Genome sequencing provides insights into the evolution of gene families encoding plant cell wall-degrading enzymes in longhorned beetles.</title>
        <authorList>
            <person name="Shin N.R."/>
            <person name="Okamura Y."/>
            <person name="Kirsch R."/>
            <person name="Pauchet Y."/>
        </authorList>
    </citation>
    <scope>NUCLEOTIDE SEQUENCE</scope>
    <source>
        <strain evidence="6">MMC_N1</strain>
    </source>
</reference>
<dbReference type="Gene3D" id="1.10.150.130">
    <property type="match status" value="1"/>
</dbReference>
<proteinExistence type="predicted"/>
<dbReference type="PANTHER" id="PTHR35617">
    <property type="entry name" value="PHAGE_INTEGRASE DOMAIN-CONTAINING PROTEIN"/>
    <property type="match status" value="1"/>
</dbReference>
<dbReference type="Pfam" id="PF00078">
    <property type="entry name" value="RVT_1"/>
    <property type="match status" value="1"/>
</dbReference>
<comment type="caution">
    <text evidence="6">The sequence shown here is derived from an EMBL/GenBank/DDBJ whole genome shotgun (WGS) entry which is preliminary data.</text>
</comment>
<dbReference type="CDD" id="cd09275">
    <property type="entry name" value="RNase_HI_RT_DIRS1"/>
    <property type="match status" value="1"/>
</dbReference>
<evidence type="ECO:0000256" key="2">
    <source>
        <dbReference type="ARBA" id="ARBA00023172"/>
    </source>
</evidence>
<feature type="region of interest" description="Disordered" evidence="3">
    <location>
        <begin position="133"/>
        <end position="172"/>
    </location>
</feature>
<dbReference type="InterPro" id="IPR002104">
    <property type="entry name" value="Integrase_catalytic"/>
</dbReference>
<dbReference type="Proteomes" id="UP001162164">
    <property type="component" value="Unassembled WGS sequence"/>
</dbReference>
<dbReference type="SUPFAM" id="SSF56672">
    <property type="entry name" value="DNA/RNA polymerases"/>
    <property type="match status" value="1"/>
</dbReference>
<dbReference type="InterPro" id="IPR000477">
    <property type="entry name" value="RT_dom"/>
</dbReference>
<gene>
    <name evidence="6" type="ORF">NQ317_008851</name>
</gene>
<feature type="domain" description="Tyr recombinase" evidence="5">
    <location>
        <begin position="671"/>
        <end position="881"/>
    </location>
</feature>
<organism evidence="6 7">
    <name type="scientific">Molorchus minor</name>
    <dbReference type="NCBI Taxonomy" id="1323400"/>
    <lineage>
        <taxon>Eukaryota</taxon>
        <taxon>Metazoa</taxon>
        <taxon>Ecdysozoa</taxon>
        <taxon>Arthropoda</taxon>
        <taxon>Hexapoda</taxon>
        <taxon>Insecta</taxon>
        <taxon>Pterygota</taxon>
        <taxon>Neoptera</taxon>
        <taxon>Endopterygota</taxon>
        <taxon>Coleoptera</taxon>
        <taxon>Polyphaga</taxon>
        <taxon>Cucujiformia</taxon>
        <taxon>Chrysomeloidea</taxon>
        <taxon>Cerambycidae</taxon>
        <taxon>Lamiinae</taxon>
        <taxon>Monochamini</taxon>
        <taxon>Molorchus</taxon>
    </lineage>
</organism>
<dbReference type="PROSITE" id="PS51898">
    <property type="entry name" value="TYR_RECOMBINASE"/>
    <property type="match status" value="1"/>
</dbReference>
<dbReference type="PROSITE" id="PS50878">
    <property type="entry name" value="RT_POL"/>
    <property type="match status" value="1"/>
</dbReference>
<dbReference type="Gene3D" id="3.10.10.10">
    <property type="entry name" value="HIV Type 1 Reverse Transcriptase, subunit A, domain 1"/>
    <property type="match status" value="1"/>
</dbReference>
<dbReference type="InterPro" id="IPR010998">
    <property type="entry name" value="Integrase_recombinase_N"/>
</dbReference>
<dbReference type="InterPro" id="IPR013762">
    <property type="entry name" value="Integrase-like_cat_sf"/>
</dbReference>
<dbReference type="InterPro" id="IPR043502">
    <property type="entry name" value="DNA/RNA_pol_sf"/>
</dbReference>